<dbReference type="Gene3D" id="3.40.5.90">
    <property type="entry name" value="CDGSH iron-sulfur domain, mitoNEET-type"/>
    <property type="match status" value="2"/>
</dbReference>
<dbReference type="Proteomes" id="UP000264883">
    <property type="component" value="Chromosome"/>
</dbReference>
<dbReference type="GO" id="GO:0051537">
    <property type="term" value="F:2 iron, 2 sulfur cluster binding"/>
    <property type="evidence" value="ECO:0007669"/>
    <property type="project" value="UniProtKB-KW"/>
</dbReference>
<keyword evidence="7" id="KW-1185">Reference proteome</keyword>
<keyword evidence="1" id="KW-0001">2Fe-2S</keyword>
<accession>A0A343JE83</accession>
<dbReference type="KEGG" id="cia:BEN51_10200"/>
<dbReference type="InterPro" id="IPR052950">
    <property type="entry name" value="CISD"/>
</dbReference>
<dbReference type="AlphaFoldDB" id="A0A343JE83"/>
<evidence type="ECO:0000256" key="2">
    <source>
        <dbReference type="ARBA" id="ARBA00022723"/>
    </source>
</evidence>
<dbReference type="RefSeq" id="WP_119865976.1">
    <property type="nucleotide sequence ID" value="NZ_CP016786.1"/>
</dbReference>
<feature type="domain" description="Iron-binding zinc finger CDGSH type" evidence="5">
    <location>
        <begin position="47"/>
        <end position="80"/>
    </location>
</feature>
<dbReference type="GO" id="GO:0046872">
    <property type="term" value="F:metal ion binding"/>
    <property type="evidence" value="ECO:0007669"/>
    <property type="project" value="UniProtKB-KW"/>
</dbReference>
<evidence type="ECO:0000256" key="1">
    <source>
        <dbReference type="ARBA" id="ARBA00022714"/>
    </source>
</evidence>
<evidence type="ECO:0000313" key="7">
    <source>
        <dbReference type="Proteomes" id="UP000264883"/>
    </source>
</evidence>
<dbReference type="OrthoDB" id="9793389at2"/>
<keyword evidence="4" id="KW-0411">Iron-sulfur</keyword>
<name>A0A343JE83_9CLOT</name>
<reference evidence="6 7" key="1">
    <citation type="submission" date="2016-08" db="EMBL/GenBank/DDBJ databases">
        <title>Complete Genome Sequence Of The Indigo Reducing Clostridium isatidis DSM15098.</title>
        <authorList>
            <person name="Little G.T."/>
            <person name="Minton N.P."/>
        </authorList>
    </citation>
    <scope>NUCLEOTIDE SEQUENCE [LARGE SCALE GENOMIC DNA]</scope>
    <source>
        <strain evidence="6 7">DSM 15098</strain>
    </source>
</reference>
<evidence type="ECO:0000313" key="6">
    <source>
        <dbReference type="EMBL" id="ASW43841.1"/>
    </source>
</evidence>
<dbReference type="EMBL" id="CP016786">
    <property type="protein sequence ID" value="ASW43841.1"/>
    <property type="molecule type" value="Genomic_DNA"/>
</dbReference>
<gene>
    <name evidence="6" type="ORF">BEN51_10200</name>
</gene>
<dbReference type="PANTHER" id="PTHR46491">
    <property type="entry name" value="CDGSH IRON SULFUR DOMAIN PROTEIN HOMOLOG"/>
    <property type="match status" value="1"/>
</dbReference>
<evidence type="ECO:0000256" key="4">
    <source>
        <dbReference type="ARBA" id="ARBA00023014"/>
    </source>
</evidence>
<dbReference type="InterPro" id="IPR042216">
    <property type="entry name" value="MitoNEET_CISD"/>
</dbReference>
<dbReference type="Pfam" id="PF09360">
    <property type="entry name" value="zf-CDGSH"/>
    <property type="match status" value="2"/>
</dbReference>
<proteinExistence type="predicted"/>
<dbReference type="SMART" id="SM00704">
    <property type="entry name" value="ZnF_CDGSH"/>
    <property type="match status" value="2"/>
</dbReference>
<feature type="domain" description="Iron-binding zinc finger CDGSH type" evidence="5">
    <location>
        <begin position="8"/>
        <end position="46"/>
    </location>
</feature>
<dbReference type="PANTHER" id="PTHR46491:SF3">
    <property type="entry name" value="CDGSH IRON-SULFUR DOMAIN-CONTAINING PROTEIN 3, MITOCHONDRIAL"/>
    <property type="match status" value="1"/>
</dbReference>
<keyword evidence="2" id="KW-0479">Metal-binding</keyword>
<protein>
    <recommendedName>
        <fullName evidence="5">Iron-binding zinc finger CDGSH type domain-containing protein</fullName>
    </recommendedName>
</protein>
<sequence length="80" mass="8928">MEKKTITSGPITVELQKGKKYAWCTCGESEKEPFCDFKGHKGTGLGPMYFDAEKDGITYLCGCKKTKNPPYCDGTHNQKE</sequence>
<evidence type="ECO:0000256" key="3">
    <source>
        <dbReference type="ARBA" id="ARBA00023004"/>
    </source>
</evidence>
<organism evidence="6 7">
    <name type="scientific">Clostridium isatidis</name>
    <dbReference type="NCBI Taxonomy" id="182773"/>
    <lineage>
        <taxon>Bacteria</taxon>
        <taxon>Bacillati</taxon>
        <taxon>Bacillota</taxon>
        <taxon>Clostridia</taxon>
        <taxon>Eubacteriales</taxon>
        <taxon>Clostridiaceae</taxon>
        <taxon>Clostridium</taxon>
    </lineage>
</organism>
<evidence type="ECO:0000259" key="5">
    <source>
        <dbReference type="SMART" id="SM00704"/>
    </source>
</evidence>
<dbReference type="InterPro" id="IPR018967">
    <property type="entry name" value="FeS-contain_CDGSH-typ"/>
</dbReference>
<keyword evidence="3" id="KW-0408">Iron</keyword>
<dbReference type="GO" id="GO:0005737">
    <property type="term" value="C:cytoplasm"/>
    <property type="evidence" value="ECO:0007669"/>
    <property type="project" value="UniProtKB-ARBA"/>
</dbReference>